<name>A0A2T5RNN4_9FIRM</name>
<comment type="function">
    <text evidence="13">The RuvA-RuvB-RuvC complex processes Holliday junction (HJ) DNA during genetic recombination and DNA repair. Endonuclease that resolves HJ intermediates. Cleaves cruciform DNA by making single-stranded nicks across the HJ at symmetrical positions within the homologous arms, yielding a 5'-phosphate and a 3'-hydroxyl group; requires a central core of homology in the junction. The consensus cleavage sequence is 5'-(A/T)TT(C/G)-3'. Cleavage occurs on the 3'-side of the TT dinucleotide at the point of strand exchange. HJ branch migration catalyzed by RuvA-RuvB allows RuvC to scan DNA until it finds its consensus sequence, where it cleaves and resolves the cruciform DNA.</text>
</comment>
<dbReference type="HAMAP" id="MF_00034">
    <property type="entry name" value="RuvC"/>
    <property type="match status" value="1"/>
</dbReference>
<dbReference type="FunFam" id="3.30.420.10:FF:000002">
    <property type="entry name" value="Crossover junction endodeoxyribonuclease RuvC"/>
    <property type="match status" value="1"/>
</dbReference>
<dbReference type="Pfam" id="PF02075">
    <property type="entry name" value="RuvC"/>
    <property type="match status" value="1"/>
</dbReference>
<comment type="cofactor">
    <cofactor evidence="13">
        <name>Mg(2+)</name>
        <dbReference type="ChEBI" id="CHEBI:18420"/>
    </cofactor>
    <text evidence="13">Binds 2 Mg(2+) ion per subunit.</text>
</comment>
<dbReference type="NCBIfam" id="TIGR00228">
    <property type="entry name" value="ruvC"/>
    <property type="match status" value="1"/>
</dbReference>
<dbReference type="GO" id="GO:0006310">
    <property type="term" value="P:DNA recombination"/>
    <property type="evidence" value="ECO:0007669"/>
    <property type="project" value="UniProtKB-UniRule"/>
</dbReference>
<dbReference type="GO" id="GO:0005737">
    <property type="term" value="C:cytoplasm"/>
    <property type="evidence" value="ECO:0007669"/>
    <property type="project" value="UniProtKB-SubCell"/>
</dbReference>
<evidence type="ECO:0000256" key="3">
    <source>
        <dbReference type="ARBA" id="ARBA00022722"/>
    </source>
</evidence>
<evidence type="ECO:0000256" key="8">
    <source>
        <dbReference type="ARBA" id="ARBA00022842"/>
    </source>
</evidence>
<evidence type="ECO:0000256" key="9">
    <source>
        <dbReference type="ARBA" id="ARBA00023125"/>
    </source>
</evidence>
<feature type="active site" evidence="13">
    <location>
        <position position="94"/>
    </location>
</feature>
<comment type="catalytic activity">
    <reaction evidence="12 13">
        <text>Endonucleolytic cleavage at a junction such as a reciprocal single-stranded crossover between two homologous DNA duplexes (Holliday junction).</text>
        <dbReference type="EC" id="3.1.21.10"/>
    </reaction>
</comment>
<dbReference type="SUPFAM" id="SSF53098">
    <property type="entry name" value="Ribonuclease H-like"/>
    <property type="match status" value="1"/>
</dbReference>
<dbReference type="GO" id="GO:0006281">
    <property type="term" value="P:DNA repair"/>
    <property type="evidence" value="ECO:0007669"/>
    <property type="project" value="UniProtKB-UniRule"/>
</dbReference>
<dbReference type="PANTHER" id="PTHR30194">
    <property type="entry name" value="CROSSOVER JUNCTION ENDODEOXYRIBONUCLEASE RUVC"/>
    <property type="match status" value="1"/>
</dbReference>
<keyword evidence="8 13" id="KW-0460">Magnesium</keyword>
<keyword evidence="3 13" id="KW-0540">Nuclease</keyword>
<dbReference type="Proteomes" id="UP000244089">
    <property type="component" value="Unassembled WGS sequence"/>
</dbReference>
<feature type="binding site" evidence="13">
    <location>
        <position position="94"/>
    </location>
    <ligand>
        <name>Mg(2+)</name>
        <dbReference type="ChEBI" id="CHEBI:18420"/>
        <label>2</label>
    </ligand>
</feature>
<keyword evidence="4 13" id="KW-0479">Metal-binding</keyword>
<dbReference type="PRINTS" id="PR00696">
    <property type="entry name" value="RSOLVASERUVC"/>
</dbReference>
<evidence type="ECO:0000256" key="14">
    <source>
        <dbReference type="NCBIfam" id="TIGR00228"/>
    </source>
</evidence>
<keyword evidence="10 13" id="KW-0233">DNA recombination</keyword>
<evidence type="ECO:0000313" key="15">
    <source>
        <dbReference type="EMBL" id="PTW01249.1"/>
    </source>
</evidence>
<keyword evidence="5 13" id="KW-0255">Endonuclease</keyword>
<dbReference type="GO" id="GO:0000287">
    <property type="term" value="F:magnesium ion binding"/>
    <property type="evidence" value="ECO:0007669"/>
    <property type="project" value="UniProtKB-UniRule"/>
</dbReference>
<dbReference type="CDD" id="cd16962">
    <property type="entry name" value="RuvC"/>
    <property type="match status" value="1"/>
</dbReference>
<reference evidence="15 16" key="1">
    <citation type="submission" date="2018-04" db="EMBL/GenBank/DDBJ databases">
        <title>Subsurface microbial communities from deep shales in Ohio and West Virginia, USA.</title>
        <authorList>
            <person name="Wrighton K."/>
        </authorList>
    </citation>
    <scope>NUCLEOTIDE SEQUENCE [LARGE SCALE GENOMIC DNA]</scope>
    <source>
        <strain evidence="15 16">WC1</strain>
    </source>
</reference>
<dbReference type="NCBIfam" id="NF000711">
    <property type="entry name" value="PRK00039.2-1"/>
    <property type="match status" value="1"/>
</dbReference>
<dbReference type="Gene3D" id="3.30.420.10">
    <property type="entry name" value="Ribonuclease H-like superfamily/Ribonuclease H"/>
    <property type="match status" value="1"/>
</dbReference>
<evidence type="ECO:0000256" key="5">
    <source>
        <dbReference type="ARBA" id="ARBA00022759"/>
    </source>
</evidence>
<evidence type="ECO:0000256" key="1">
    <source>
        <dbReference type="ARBA" id="ARBA00009518"/>
    </source>
</evidence>
<feature type="active site" evidence="13">
    <location>
        <position position="167"/>
    </location>
</feature>
<evidence type="ECO:0000256" key="2">
    <source>
        <dbReference type="ARBA" id="ARBA00022490"/>
    </source>
</evidence>
<evidence type="ECO:0000256" key="4">
    <source>
        <dbReference type="ARBA" id="ARBA00022723"/>
    </source>
</evidence>
<evidence type="ECO:0000256" key="13">
    <source>
        <dbReference type="HAMAP-Rule" id="MF_00034"/>
    </source>
</evidence>
<accession>A0A2T5RNN4</accession>
<keyword evidence="11 13" id="KW-0234">DNA repair</keyword>
<dbReference type="InterPro" id="IPR002176">
    <property type="entry name" value="X-over_junc_endoDNase_RuvC"/>
</dbReference>
<dbReference type="PANTHER" id="PTHR30194:SF3">
    <property type="entry name" value="CROSSOVER JUNCTION ENDODEOXYRIBONUCLEASE RUVC"/>
    <property type="match status" value="1"/>
</dbReference>
<feature type="binding site" evidence="13">
    <location>
        <position position="167"/>
    </location>
    <ligand>
        <name>Mg(2+)</name>
        <dbReference type="ChEBI" id="CHEBI:18420"/>
        <label>1</label>
    </ligand>
</feature>
<evidence type="ECO:0000256" key="7">
    <source>
        <dbReference type="ARBA" id="ARBA00022801"/>
    </source>
</evidence>
<dbReference type="GO" id="GO:0008821">
    <property type="term" value="F:crossover junction DNA endonuclease activity"/>
    <property type="evidence" value="ECO:0007669"/>
    <property type="project" value="UniProtKB-UniRule"/>
</dbReference>
<comment type="subunit">
    <text evidence="13">Homodimer which binds Holliday junction (HJ) DNA. The HJ becomes 2-fold symmetrical on binding to RuvC with unstacked arms; it has a different conformation from HJ DNA in complex with RuvA. In the full resolvosome a probable DNA-RuvA(4)-RuvB(12)-RuvC(2) complex forms which resolves the HJ.</text>
</comment>
<protein>
    <recommendedName>
        <fullName evidence="13 14">Crossover junction endodeoxyribonuclease RuvC</fullName>
        <ecNumber evidence="13 14">3.1.21.10</ecNumber>
    </recommendedName>
    <alternativeName>
        <fullName evidence="13">Holliday junction nuclease RuvC</fullName>
    </alternativeName>
    <alternativeName>
        <fullName evidence="13">Holliday junction resolvase RuvC</fullName>
    </alternativeName>
</protein>
<feature type="active site" evidence="13">
    <location>
        <position position="34"/>
    </location>
</feature>
<keyword evidence="7 13" id="KW-0378">Hydrolase</keyword>
<evidence type="ECO:0000313" key="16">
    <source>
        <dbReference type="Proteomes" id="UP000244089"/>
    </source>
</evidence>
<comment type="caution">
    <text evidence="15">The sequence shown here is derived from an EMBL/GenBank/DDBJ whole genome shotgun (WGS) entry which is preliminary data.</text>
</comment>
<dbReference type="GO" id="GO:0048476">
    <property type="term" value="C:Holliday junction resolvase complex"/>
    <property type="evidence" value="ECO:0007669"/>
    <property type="project" value="UniProtKB-UniRule"/>
</dbReference>
<proteinExistence type="inferred from homology"/>
<feature type="binding site" evidence="13">
    <location>
        <position position="34"/>
    </location>
    <ligand>
        <name>Mg(2+)</name>
        <dbReference type="ChEBI" id="CHEBI:18420"/>
        <label>1</label>
    </ligand>
</feature>
<dbReference type="InterPro" id="IPR020563">
    <property type="entry name" value="X-over_junc_endoDNase_Mg_BS"/>
</dbReference>
<keyword evidence="6 13" id="KW-0227">DNA damage</keyword>
<dbReference type="EMBL" id="QAXS01000005">
    <property type="protein sequence ID" value="PTW01249.1"/>
    <property type="molecule type" value="Genomic_DNA"/>
</dbReference>
<dbReference type="AlphaFoldDB" id="A0A2T5RNN4"/>
<sequence length="192" mass="21281">MSLFFCFNIFSDCDIIDSNISLNGVWDLRILGIDPGLATIGYAVVDKETNHFDVLEYGVIKTSADKKDTKRLEIIHYNIEELIKEFKPEEMAVEELFFNKNVKTAIAVGQARGVILLAGSQAGLKVAEYTPLQIKQAVVGYGRADKNQVQQMVKSLLNLAELPRPDDAADALAVSICHGHVFSAHSGWEERL</sequence>
<dbReference type="InterPro" id="IPR012337">
    <property type="entry name" value="RNaseH-like_sf"/>
</dbReference>
<comment type="similarity">
    <text evidence="1 13">Belongs to the RuvC family.</text>
</comment>
<keyword evidence="2 13" id="KW-0963">Cytoplasm</keyword>
<evidence type="ECO:0000256" key="12">
    <source>
        <dbReference type="ARBA" id="ARBA00029354"/>
    </source>
</evidence>
<dbReference type="EC" id="3.1.21.10" evidence="13 14"/>
<dbReference type="InterPro" id="IPR036397">
    <property type="entry name" value="RNaseH_sf"/>
</dbReference>
<evidence type="ECO:0000256" key="6">
    <source>
        <dbReference type="ARBA" id="ARBA00022763"/>
    </source>
</evidence>
<comment type="subcellular location">
    <subcellularLocation>
        <location evidence="13">Cytoplasm</location>
    </subcellularLocation>
</comment>
<keyword evidence="9 13" id="KW-0238">DNA-binding</keyword>
<dbReference type="PROSITE" id="PS01321">
    <property type="entry name" value="RUVC"/>
    <property type="match status" value="1"/>
</dbReference>
<gene>
    <name evidence="13" type="primary">ruvC</name>
    <name evidence="15" type="ORF">C8C76_10525</name>
</gene>
<evidence type="ECO:0000256" key="10">
    <source>
        <dbReference type="ARBA" id="ARBA00023172"/>
    </source>
</evidence>
<dbReference type="GO" id="GO:0003677">
    <property type="term" value="F:DNA binding"/>
    <property type="evidence" value="ECO:0007669"/>
    <property type="project" value="UniProtKB-KW"/>
</dbReference>
<evidence type="ECO:0000256" key="11">
    <source>
        <dbReference type="ARBA" id="ARBA00023204"/>
    </source>
</evidence>
<organism evidence="15 16">
    <name type="scientific">Halanaerobium saccharolyticum</name>
    <dbReference type="NCBI Taxonomy" id="43595"/>
    <lineage>
        <taxon>Bacteria</taxon>
        <taxon>Bacillati</taxon>
        <taxon>Bacillota</taxon>
        <taxon>Clostridia</taxon>
        <taxon>Halanaerobiales</taxon>
        <taxon>Halanaerobiaceae</taxon>
        <taxon>Halanaerobium</taxon>
    </lineage>
</organism>